<feature type="chain" id="PRO_5012979653" evidence="4">
    <location>
        <begin position="16"/>
        <end position="300"/>
    </location>
</feature>
<keyword evidence="4" id="KW-0732">Signal</keyword>
<accession>A0A1V2LAN3</accession>
<evidence type="ECO:0000313" key="6">
    <source>
        <dbReference type="Proteomes" id="UP000189513"/>
    </source>
</evidence>
<reference evidence="6" key="1">
    <citation type="journal article" date="2017" name="Genome Announc.">
        <title>Genome sequences of Cyberlindnera fabianii 65, Pichia kudriavzevii 129, and Saccharomyces cerevisiae 131 isolated from fermented masau fruits in Zimbabwe.</title>
        <authorList>
            <person name="van Rijswijck I.M.H."/>
            <person name="Derks M.F.L."/>
            <person name="Abee T."/>
            <person name="de Ridder D."/>
            <person name="Smid E.J."/>
        </authorList>
    </citation>
    <scope>NUCLEOTIDE SEQUENCE [LARGE SCALE GENOMIC DNA]</scope>
    <source>
        <strain evidence="6">65</strain>
    </source>
</reference>
<keyword evidence="3" id="KW-0812">Transmembrane</keyword>
<name>A0A1V2LAN3_CYBFA</name>
<keyword evidence="3" id="KW-0472">Membrane</keyword>
<dbReference type="VEuPathDB" id="FungiDB:BON22_1333"/>
<feature type="transmembrane region" description="Helical" evidence="3">
    <location>
        <begin position="253"/>
        <end position="275"/>
    </location>
</feature>
<keyword evidence="3" id="KW-1133">Transmembrane helix</keyword>
<evidence type="ECO:0000256" key="4">
    <source>
        <dbReference type="SAM" id="SignalP"/>
    </source>
</evidence>
<evidence type="ECO:0000313" key="5">
    <source>
        <dbReference type="EMBL" id="ONH68948.1"/>
    </source>
</evidence>
<dbReference type="AlphaFoldDB" id="A0A1V2LAN3"/>
<keyword evidence="1" id="KW-0175">Coiled coil</keyword>
<feature type="coiled-coil region" evidence="1">
    <location>
        <begin position="84"/>
        <end position="129"/>
    </location>
</feature>
<evidence type="ECO:0000256" key="3">
    <source>
        <dbReference type="SAM" id="Phobius"/>
    </source>
</evidence>
<keyword evidence="6" id="KW-1185">Reference proteome</keyword>
<dbReference type="EMBL" id="MPUK01000002">
    <property type="protein sequence ID" value="ONH68948.1"/>
    <property type="molecule type" value="Genomic_DNA"/>
</dbReference>
<evidence type="ECO:0000256" key="1">
    <source>
        <dbReference type="SAM" id="Coils"/>
    </source>
</evidence>
<sequence length="300" mass="33104">MKLLPVLSAAAVASALPIHANVKIVKFNGQGDKSVQTYEDVDLGDSLDSAVEALNTLAKPHAPNPARISAEGEKKIEELIEQDKQIIEDASKAVEEEFKELKNNGEINFEELKQQAKDFVEQAKKYVDETYVEASNRVHQMLEENDPENSEEPEDSEEPEEELIPPHNFKGKHSKGERFHAAKLSDFRAHGIRPHARVPCGNKKIAQLKSEEEEAGALDQVKEFSQNLYEDVSNIDFKESFYGITEDEGALCAIAGGLLGGVTFLAVAGGVAQVIKRAKRANKVQLPEDDEEATVLTEKQ</sequence>
<organism evidence="5 6">
    <name type="scientific">Cyberlindnera fabianii</name>
    <name type="common">Yeast</name>
    <name type="synonym">Hansenula fabianii</name>
    <dbReference type="NCBI Taxonomy" id="36022"/>
    <lineage>
        <taxon>Eukaryota</taxon>
        <taxon>Fungi</taxon>
        <taxon>Dikarya</taxon>
        <taxon>Ascomycota</taxon>
        <taxon>Saccharomycotina</taxon>
        <taxon>Saccharomycetes</taxon>
        <taxon>Phaffomycetales</taxon>
        <taxon>Phaffomycetaceae</taxon>
        <taxon>Cyberlindnera</taxon>
    </lineage>
</organism>
<proteinExistence type="predicted"/>
<feature type="compositionally biased region" description="Acidic residues" evidence="2">
    <location>
        <begin position="143"/>
        <end position="163"/>
    </location>
</feature>
<comment type="caution">
    <text evidence="5">The sequence shown here is derived from an EMBL/GenBank/DDBJ whole genome shotgun (WGS) entry which is preliminary data.</text>
</comment>
<feature type="signal peptide" evidence="4">
    <location>
        <begin position="1"/>
        <end position="15"/>
    </location>
</feature>
<gene>
    <name evidence="5" type="ORF">BON22_1333</name>
</gene>
<feature type="region of interest" description="Disordered" evidence="2">
    <location>
        <begin position="142"/>
        <end position="174"/>
    </location>
</feature>
<dbReference type="Proteomes" id="UP000189513">
    <property type="component" value="Unassembled WGS sequence"/>
</dbReference>
<evidence type="ECO:0000256" key="2">
    <source>
        <dbReference type="SAM" id="MobiDB-lite"/>
    </source>
</evidence>
<protein>
    <submittedName>
        <fullName evidence="5">Uncharacterized protein</fullName>
    </submittedName>
</protein>